<dbReference type="EMBL" id="CP010726">
    <property type="protein sequence ID" value="AUR01076.1"/>
    <property type="molecule type" value="Genomic_DNA"/>
</dbReference>
<accession>A0A2I7KER5</accession>
<name>A0A2I7KER5_9RHOB</name>
<dbReference type="SUPFAM" id="SSF53756">
    <property type="entry name" value="UDP-Glycosyltransferase/glycogen phosphorylase"/>
    <property type="match status" value="1"/>
</dbReference>
<proteinExistence type="predicted"/>
<geneLocation type="plasmid" evidence="3">
    <name>pp88_a</name>
</geneLocation>
<keyword evidence="2" id="KW-0614">Plasmid</keyword>
<reference evidence="2 3" key="2">
    <citation type="journal article" date="2017" name="Genome Biol. Evol.">
        <title>Trajectories and Drivers of Genome Evolution in Surface-Associated Marine Phaeobacter.</title>
        <authorList>
            <person name="Freese H.M."/>
            <person name="Sikorski J."/>
            <person name="Bunk B."/>
            <person name="Scheuner C."/>
            <person name="Meier-Kolthoff J.P."/>
            <person name="Sproer C."/>
            <person name="Gram L."/>
            <person name="Overmann J."/>
        </authorList>
    </citation>
    <scope>NUCLEOTIDE SEQUENCE [LARGE SCALE GENOMIC DNA]</scope>
    <source>
        <strain evidence="2 3">P88</strain>
        <plasmid evidence="2">pP88_a</plasmid>
    </source>
</reference>
<sequence>MHKPSTSPATAVRLIALYSRSKRRTLHREDPFIVKIPLFFDGYDLRAYDFPGGQNLSQLRERLRYGYRLMKGAQPRTGFYVAFKNLAKSLQILGHDVVINDFGFARRHTDHPIGLSGYLPPLARFGLQNPAIYGPGRVPDPTELAAIRSQLDLKVVTYPSTWPIQLNPIETRAQFAPMFVGIDTDAWPDMSGTPKSIDVLFYNKVRWHRKTARETDLIQPLRDILSARGLSWRELDYGHHTPAQYRDLVSRSRALLFCTEHETQGLAYQEAMSANLPVFAWDQGELVDPSQRALAQGNVRPSAVPYFDERCGLRFQIENIEEQFDRFWTALPNYRPRDYVLDTLSLRRGGERFMSLYTPLFDRGAPAPELHGSTPAEARSATTSAGV</sequence>
<gene>
    <name evidence="2" type="ORF">PhaeoP88_03763</name>
</gene>
<feature type="region of interest" description="Disordered" evidence="1">
    <location>
        <begin position="366"/>
        <end position="387"/>
    </location>
</feature>
<dbReference type="Gene3D" id="3.40.50.2000">
    <property type="entry name" value="Glycogen Phosphorylase B"/>
    <property type="match status" value="1"/>
</dbReference>
<dbReference type="Proteomes" id="UP000236447">
    <property type="component" value="Plasmid pP88_a"/>
</dbReference>
<evidence type="ECO:0000313" key="3">
    <source>
        <dbReference type="Proteomes" id="UP000236447"/>
    </source>
</evidence>
<protein>
    <recommendedName>
        <fullName evidence="4">Glycosyltransferase</fullName>
    </recommendedName>
</protein>
<evidence type="ECO:0000256" key="1">
    <source>
        <dbReference type="SAM" id="MobiDB-lite"/>
    </source>
</evidence>
<dbReference type="AlphaFoldDB" id="A0A2I7KER5"/>
<organism evidence="2 3">
    <name type="scientific">Phaeobacter inhibens</name>
    <dbReference type="NCBI Taxonomy" id="221822"/>
    <lineage>
        <taxon>Bacteria</taxon>
        <taxon>Pseudomonadati</taxon>
        <taxon>Pseudomonadota</taxon>
        <taxon>Alphaproteobacteria</taxon>
        <taxon>Rhodobacterales</taxon>
        <taxon>Roseobacteraceae</taxon>
        <taxon>Phaeobacter</taxon>
    </lineage>
</organism>
<evidence type="ECO:0008006" key="4">
    <source>
        <dbReference type="Google" id="ProtNLM"/>
    </source>
</evidence>
<evidence type="ECO:0000313" key="2">
    <source>
        <dbReference type="EMBL" id="AUR01076.1"/>
    </source>
</evidence>
<reference evidence="2 3" key="1">
    <citation type="journal article" date="2017" name="Front. Microbiol.">
        <title>Phaeobacter piscinae sp. nov., a species of the Roseobacter group and potential aquaculture probiont.</title>
        <authorList>
            <person name="Sonnenschein E.C."/>
            <person name="Phippen C.B.W."/>
            <person name="Nielsen K.F."/>
            <person name="Mateiu R.V."/>
            <person name="Melchiorsen J."/>
            <person name="Gram L."/>
            <person name="Overmann J."/>
            <person name="Freese H.M."/>
        </authorList>
    </citation>
    <scope>NUCLEOTIDE SEQUENCE [LARGE SCALE GENOMIC DNA]</scope>
    <source>
        <strain evidence="2 3">P88</strain>
        <plasmid evidence="2">pP88_a</plasmid>
    </source>
</reference>